<evidence type="ECO:0000256" key="1">
    <source>
        <dbReference type="ARBA" id="ARBA00005939"/>
    </source>
</evidence>
<organism evidence="2 3">
    <name type="scientific">Acrobeloides nanus</name>
    <dbReference type="NCBI Taxonomy" id="290746"/>
    <lineage>
        <taxon>Eukaryota</taxon>
        <taxon>Metazoa</taxon>
        <taxon>Ecdysozoa</taxon>
        <taxon>Nematoda</taxon>
        <taxon>Chromadorea</taxon>
        <taxon>Rhabditida</taxon>
        <taxon>Tylenchina</taxon>
        <taxon>Cephalobomorpha</taxon>
        <taxon>Cephaloboidea</taxon>
        <taxon>Cephalobidae</taxon>
        <taxon>Acrobeloides</taxon>
    </lineage>
</organism>
<dbReference type="Pfam" id="PF07324">
    <property type="entry name" value="DGCR6"/>
    <property type="match status" value="1"/>
</dbReference>
<dbReference type="InterPro" id="IPR010849">
    <property type="entry name" value="Gonadal"/>
</dbReference>
<dbReference type="WBParaSite" id="ACRNAN_scaffold8728.g22760.t1">
    <property type="protein sequence ID" value="ACRNAN_scaffold8728.g22760.t1"/>
    <property type="gene ID" value="ACRNAN_scaffold8728.g22760"/>
</dbReference>
<evidence type="ECO:0000313" key="3">
    <source>
        <dbReference type="WBParaSite" id="ACRNAN_scaffold8728.g22760.t1"/>
    </source>
</evidence>
<dbReference type="AlphaFoldDB" id="A0A914EJ98"/>
<comment type="similarity">
    <text evidence="1">Belongs to the gonadal family.</text>
</comment>
<evidence type="ECO:0000313" key="2">
    <source>
        <dbReference type="Proteomes" id="UP000887540"/>
    </source>
</evidence>
<keyword evidence="2" id="KW-1185">Reference proteome</keyword>
<name>A0A914EJ98_9BILA</name>
<sequence>MSIRWYCLFNSGLTQRSTIYTRKVWILTNWLKKWFSDLFRERQIKLAALQHDPEIVEKLIETDKNIVSQLDEITKEQQSTLTVAGLPLFSVTEDPDEILSQIAIIEFIRSLSDLFPSDLI</sequence>
<reference evidence="3" key="1">
    <citation type="submission" date="2022-11" db="UniProtKB">
        <authorList>
            <consortium name="WormBaseParasite"/>
        </authorList>
    </citation>
    <scope>IDENTIFICATION</scope>
</reference>
<accession>A0A914EJ98</accession>
<proteinExistence type="inferred from homology"/>
<dbReference type="Proteomes" id="UP000887540">
    <property type="component" value="Unplaced"/>
</dbReference>
<protein>
    <submittedName>
        <fullName evidence="3">Uncharacterized protein</fullName>
    </submittedName>
</protein>
<dbReference type="PANTHER" id="PTHR13054:SF2">
    <property type="entry name" value="PROTEIN DGCR6"/>
    <property type="match status" value="1"/>
</dbReference>
<dbReference type="PANTHER" id="PTHR13054">
    <property type="entry name" value="DIGEORGE SYNDROME CRITICAL REGION 6 DGCR6 FAMILY MEMBER"/>
    <property type="match status" value="1"/>
</dbReference>